<dbReference type="Pfam" id="PF01395">
    <property type="entry name" value="PBP_GOBP"/>
    <property type="match status" value="1"/>
</dbReference>
<sequence length="138" mass="15461">MLLRGLIVLLGAVYCYAQSGPKEYALQCQKDYNIPDDVFKKIQWNLKATDEQNVNQRCFIECMLKAEGTIKNGELDQDFVVEEAKKDLVQVNLTLDEPKFRRSVATCAAQDGQGQCTRSNNIWKCLADLLSGGLPLVS</sequence>
<name>A0A0X8DF69_BLAGE</name>
<dbReference type="AlphaFoldDB" id="A0A0X8DF69"/>
<reference evidence="1" key="1">
    <citation type="submission" date="2015-08" db="EMBL/GenBank/DDBJ databases">
        <title>Transcriptome-Based Identification and Expression Profiles of Chemosensory Genes in German Cockroach, Blattella germanica.</title>
        <authorList>
            <person name="Niu D.-J."/>
        </authorList>
    </citation>
    <scope>NUCLEOTIDE SEQUENCE</scope>
</reference>
<dbReference type="OrthoDB" id="7665616at2759"/>
<dbReference type="InterPro" id="IPR006170">
    <property type="entry name" value="PBP/GOBP"/>
</dbReference>
<dbReference type="EMBL" id="KT381642">
    <property type="protein sequence ID" value="AMA98133.1"/>
    <property type="molecule type" value="mRNA"/>
</dbReference>
<evidence type="ECO:0000313" key="1">
    <source>
        <dbReference type="EMBL" id="AMA98133.1"/>
    </source>
</evidence>
<dbReference type="CDD" id="cd23992">
    <property type="entry name" value="PBP_GOBP"/>
    <property type="match status" value="1"/>
</dbReference>
<protein>
    <submittedName>
        <fullName evidence="1">Chemosensory protein</fullName>
    </submittedName>
</protein>
<dbReference type="GO" id="GO:0005549">
    <property type="term" value="F:odorant binding"/>
    <property type="evidence" value="ECO:0007669"/>
    <property type="project" value="InterPro"/>
</dbReference>
<organism evidence="1">
    <name type="scientific">Blattella germanica</name>
    <name type="common">German cockroach</name>
    <name type="synonym">Blatta germanica</name>
    <dbReference type="NCBI Taxonomy" id="6973"/>
    <lineage>
        <taxon>Eukaryota</taxon>
        <taxon>Metazoa</taxon>
        <taxon>Ecdysozoa</taxon>
        <taxon>Arthropoda</taxon>
        <taxon>Hexapoda</taxon>
        <taxon>Insecta</taxon>
        <taxon>Pterygota</taxon>
        <taxon>Neoptera</taxon>
        <taxon>Polyneoptera</taxon>
        <taxon>Dictyoptera</taxon>
        <taxon>Blattodea</taxon>
        <taxon>Blaberoidea</taxon>
        <taxon>Blattellidae</taxon>
        <taxon>Blattella</taxon>
    </lineage>
</organism>
<dbReference type="Gene3D" id="1.10.238.20">
    <property type="entry name" value="Pheromone/general odorant binding protein domain"/>
    <property type="match status" value="1"/>
</dbReference>
<dbReference type="SUPFAM" id="SSF47565">
    <property type="entry name" value="Insect pheromone/odorant-binding proteins"/>
    <property type="match status" value="1"/>
</dbReference>
<dbReference type="InterPro" id="IPR036728">
    <property type="entry name" value="PBP_GOBP_sf"/>
</dbReference>
<accession>A0A0X8DF69</accession>
<proteinExistence type="evidence at transcript level"/>